<dbReference type="RefSeq" id="WP_158684326.1">
    <property type="nucleotide sequence ID" value="NZ_CP095474.1"/>
</dbReference>
<evidence type="ECO:0000313" key="2">
    <source>
        <dbReference type="EMBL" id="URN17278.1"/>
    </source>
</evidence>
<evidence type="ECO:0000256" key="1">
    <source>
        <dbReference type="SAM" id="Phobius"/>
    </source>
</evidence>
<dbReference type="EMBL" id="CP095474">
    <property type="protein sequence ID" value="URN17278.1"/>
    <property type="molecule type" value="Genomic_DNA"/>
</dbReference>
<evidence type="ECO:0000313" key="3">
    <source>
        <dbReference type="Proteomes" id="UP001056383"/>
    </source>
</evidence>
<keyword evidence="1" id="KW-1133">Transmembrane helix</keyword>
<evidence type="ECO:0008006" key="4">
    <source>
        <dbReference type="Google" id="ProtNLM"/>
    </source>
</evidence>
<keyword evidence="1" id="KW-0472">Membrane</keyword>
<name>A0ABY4TG49_9ACTN</name>
<keyword evidence="3" id="KW-1185">Reference proteome</keyword>
<accession>A0ABY4TG49</accession>
<reference evidence="2" key="1">
    <citation type="submission" date="2022-04" db="EMBL/GenBank/DDBJ databases">
        <title>Systematic whole-genome sequencing reveals an unexpected diversity among actinomycetoma pathogens and provides insights into their antibacterial susceptibilities.</title>
        <authorList>
            <person name="Watson A.K."/>
            <person name="Kepplinger B."/>
            <person name="Bakhiet S.M."/>
            <person name="Mhmoud N.A."/>
            <person name="Chapman J."/>
            <person name="Allenby N."/>
            <person name="Mickiewicz K."/>
            <person name="Goodfellow M."/>
            <person name="Fahal A.H."/>
            <person name="Errington J."/>
        </authorList>
    </citation>
    <scope>NUCLEOTIDE SEQUENCE</scope>
    <source>
        <strain evidence="2">SD 504</strain>
    </source>
</reference>
<sequence length="53" mass="5428">MKILLWILLVAGIATNAYSTIALQGGKQTLVGAAGGTVAVASAIGLFLTRKKR</sequence>
<dbReference type="Proteomes" id="UP001056383">
    <property type="component" value="Chromosome"/>
</dbReference>
<organism evidence="2 3">
    <name type="scientific">Streptomyces sudanensis</name>
    <dbReference type="NCBI Taxonomy" id="436397"/>
    <lineage>
        <taxon>Bacteria</taxon>
        <taxon>Bacillati</taxon>
        <taxon>Actinomycetota</taxon>
        <taxon>Actinomycetes</taxon>
        <taxon>Kitasatosporales</taxon>
        <taxon>Streptomycetaceae</taxon>
        <taxon>Streptomyces</taxon>
    </lineage>
</organism>
<proteinExistence type="predicted"/>
<feature type="transmembrane region" description="Helical" evidence="1">
    <location>
        <begin position="29"/>
        <end position="48"/>
    </location>
</feature>
<keyword evidence="1" id="KW-0812">Transmembrane</keyword>
<protein>
    <recommendedName>
        <fullName evidence="4">LPXTG-motif cell wall anchor domain-containing protein</fullName>
    </recommendedName>
</protein>
<gene>
    <name evidence="2" type="ORF">MW084_16630</name>
</gene>